<dbReference type="Proteomes" id="UP000254867">
    <property type="component" value="Unassembled WGS sequence"/>
</dbReference>
<comment type="cofactor">
    <cofactor evidence="9">
        <name>a divalent metal cation</name>
        <dbReference type="ChEBI" id="CHEBI:60240"/>
    </cofactor>
    <text evidence="9">Binds 1 divalent metal cation per subunit.</text>
</comment>
<dbReference type="NCBIfam" id="NF001489">
    <property type="entry name" value="PRK00346.1-3"/>
    <property type="match status" value="1"/>
</dbReference>
<dbReference type="SUPFAM" id="SSF64167">
    <property type="entry name" value="SurE-like"/>
    <property type="match status" value="1"/>
</dbReference>
<dbReference type="PANTHER" id="PTHR30457">
    <property type="entry name" value="5'-NUCLEOTIDASE SURE"/>
    <property type="match status" value="1"/>
</dbReference>
<keyword evidence="8 9" id="KW-0378">Hydrolase</keyword>
<comment type="similarity">
    <text evidence="4 9">Belongs to the SurE nucleotidase family.</text>
</comment>
<dbReference type="PANTHER" id="PTHR30457:SF12">
    <property type="entry name" value="5'_3'-NUCLEOTIDASE SURE"/>
    <property type="match status" value="1"/>
</dbReference>
<dbReference type="InterPro" id="IPR030048">
    <property type="entry name" value="SurE"/>
</dbReference>
<feature type="binding site" evidence="9">
    <location>
        <position position="41"/>
    </location>
    <ligand>
        <name>a divalent metal cation</name>
        <dbReference type="ChEBI" id="CHEBI:60240"/>
    </ligand>
</feature>
<feature type="domain" description="Survival protein SurE-like phosphatase/nucleotidase" evidence="10">
    <location>
        <begin position="4"/>
        <end position="196"/>
    </location>
</feature>
<keyword evidence="7 9" id="KW-0547">Nucleotide-binding</keyword>
<evidence type="ECO:0000256" key="9">
    <source>
        <dbReference type="HAMAP-Rule" id="MF_00060"/>
    </source>
</evidence>
<dbReference type="EC" id="3.1.3.5" evidence="9"/>
<dbReference type="HAMAP" id="MF_00060">
    <property type="entry name" value="SurE"/>
    <property type="match status" value="1"/>
</dbReference>
<evidence type="ECO:0000256" key="7">
    <source>
        <dbReference type="ARBA" id="ARBA00022741"/>
    </source>
</evidence>
<protein>
    <recommendedName>
        <fullName evidence="9">5'-nucleotidase SurE</fullName>
        <ecNumber evidence="9">3.1.3.5</ecNumber>
    </recommendedName>
    <alternativeName>
        <fullName evidence="9">Nucleoside 5'-monophosphate phosphohydrolase</fullName>
    </alternativeName>
</protein>
<sequence length="259" mass="28268">MMNILMSNDDGFHAEGIQTLARMLREAGHRVTIIAPDRNRSAASNCLTLTEPLRVQKFDEFNYAVTSGTPADCVHLALNGLLENDFDLVISGINHGANLGDDIIYSGTVAAALEGRHLPLPCLAVSLVGKKGNDKHYGHLFGSNHFETAARVVLALLPKLKPEMITHREILNINVPDLPYEALKGMMITRQGKRSQAAEIVKTEDPRGGTIYWLGANGTAIDESEGTDFYAINQDCVSITPLQVDMTAHHSLTDLQQIL</sequence>
<feature type="binding site" evidence="9">
    <location>
        <position position="9"/>
    </location>
    <ligand>
        <name>a divalent metal cation</name>
        <dbReference type="ChEBI" id="CHEBI:60240"/>
    </ligand>
</feature>
<dbReference type="InterPro" id="IPR036523">
    <property type="entry name" value="SurE-like_sf"/>
</dbReference>
<accession>A0A377I176</accession>
<dbReference type="GO" id="GO:0008253">
    <property type="term" value="F:5'-nucleotidase activity"/>
    <property type="evidence" value="ECO:0007669"/>
    <property type="project" value="UniProtKB-UniRule"/>
</dbReference>
<name>A0A377I176_HAEPH</name>
<dbReference type="EMBL" id="UGHH01000002">
    <property type="protein sequence ID" value="STO63720.1"/>
    <property type="molecule type" value="Genomic_DNA"/>
</dbReference>
<evidence type="ECO:0000256" key="4">
    <source>
        <dbReference type="ARBA" id="ARBA00011062"/>
    </source>
</evidence>
<keyword evidence="5 9" id="KW-0963">Cytoplasm</keyword>
<evidence type="ECO:0000256" key="1">
    <source>
        <dbReference type="ARBA" id="ARBA00000815"/>
    </source>
</evidence>
<reference evidence="11 12" key="1">
    <citation type="submission" date="2018-06" db="EMBL/GenBank/DDBJ databases">
        <authorList>
            <consortium name="Pathogen Informatics"/>
            <person name="Doyle S."/>
        </authorList>
    </citation>
    <scope>NUCLEOTIDE SEQUENCE [LARGE SCALE GENOMIC DNA]</scope>
    <source>
        <strain evidence="11 12">NCTC10794</strain>
    </source>
</reference>
<proteinExistence type="inferred from homology"/>
<evidence type="ECO:0000313" key="12">
    <source>
        <dbReference type="Proteomes" id="UP000254867"/>
    </source>
</evidence>
<evidence type="ECO:0000256" key="6">
    <source>
        <dbReference type="ARBA" id="ARBA00022723"/>
    </source>
</evidence>
<evidence type="ECO:0000256" key="2">
    <source>
        <dbReference type="ARBA" id="ARBA00001946"/>
    </source>
</evidence>
<gene>
    <name evidence="9 11" type="primary">surE</name>
    <name evidence="11" type="ORF">NCTC10794_00763</name>
</gene>
<dbReference type="GO" id="GO:0004309">
    <property type="term" value="F:exopolyphosphatase activity"/>
    <property type="evidence" value="ECO:0007669"/>
    <property type="project" value="TreeGrafter"/>
</dbReference>
<feature type="binding site" evidence="9">
    <location>
        <position position="94"/>
    </location>
    <ligand>
        <name>a divalent metal cation</name>
        <dbReference type="ChEBI" id="CHEBI:60240"/>
    </ligand>
</feature>
<dbReference type="GO" id="GO:0008254">
    <property type="term" value="F:3'-nucleotidase activity"/>
    <property type="evidence" value="ECO:0007669"/>
    <property type="project" value="TreeGrafter"/>
</dbReference>
<dbReference type="NCBIfam" id="TIGR00087">
    <property type="entry name" value="surE"/>
    <property type="match status" value="1"/>
</dbReference>
<comment type="cofactor">
    <cofactor evidence="2">
        <name>Mg(2+)</name>
        <dbReference type="ChEBI" id="CHEBI:18420"/>
    </cofactor>
</comment>
<feature type="binding site" evidence="9">
    <location>
        <position position="10"/>
    </location>
    <ligand>
        <name>a divalent metal cation</name>
        <dbReference type="ChEBI" id="CHEBI:60240"/>
    </ligand>
</feature>
<keyword evidence="6 9" id="KW-0479">Metal-binding</keyword>
<dbReference type="FunFam" id="3.40.1210.10:FF:000001">
    <property type="entry name" value="5'/3'-nucleotidase SurE"/>
    <property type="match status" value="1"/>
</dbReference>
<evidence type="ECO:0000256" key="5">
    <source>
        <dbReference type="ARBA" id="ARBA00022490"/>
    </source>
</evidence>
<comment type="catalytic activity">
    <reaction evidence="1 9">
        <text>a ribonucleoside 5'-phosphate + H2O = a ribonucleoside + phosphate</text>
        <dbReference type="Rhea" id="RHEA:12484"/>
        <dbReference type="ChEBI" id="CHEBI:15377"/>
        <dbReference type="ChEBI" id="CHEBI:18254"/>
        <dbReference type="ChEBI" id="CHEBI:43474"/>
        <dbReference type="ChEBI" id="CHEBI:58043"/>
        <dbReference type="EC" id="3.1.3.5"/>
    </reaction>
</comment>
<dbReference type="GO" id="GO:0005737">
    <property type="term" value="C:cytoplasm"/>
    <property type="evidence" value="ECO:0007669"/>
    <property type="project" value="UniProtKB-SubCell"/>
</dbReference>
<dbReference type="AlphaFoldDB" id="A0A377I176"/>
<dbReference type="GO" id="GO:0046872">
    <property type="term" value="F:metal ion binding"/>
    <property type="evidence" value="ECO:0007669"/>
    <property type="project" value="UniProtKB-UniRule"/>
</dbReference>
<evidence type="ECO:0000259" key="10">
    <source>
        <dbReference type="Pfam" id="PF01975"/>
    </source>
</evidence>
<evidence type="ECO:0000256" key="8">
    <source>
        <dbReference type="ARBA" id="ARBA00022801"/>
    </source>
</evidence>
<comment type="subcellular location">
    <subcellularLocation>
        <location evidence="3 9">Cytoplasm</location>
    </subcellularLocation>
</comment>
<evidence type="ECO:0000313" key="11">
    <source>
        <dbReference type="EMBL" id="STO63720.1"/>
    </source>
</evidence>
<dbReference type="Pfam" id="PF01975">
    <property type="entry name" value="SurE"/>
    <property type="match status" value="1"/>
</dbReference>
<dbReference type="NCBIfam" id="NF001490">
    <property type="entry name" value="PRK00346.1-4"/>
    <property type="match status" value="1"/>
</dbReference>
<dbReference type="GO" id="GO:0000166">
    <property type="term" value="F:nucleotide binding"/>
    <property type="evidence" value="ECO:0007669"/>
    <property type="project" value="UniProtKB-KW"/>
</dbReference>
<comment type="function">
    <text evidence="9">Nucleotidase that shows phosphatase activity on nucleoside 5'-monophosphates.</text>
</comment>
<organism evidence="11 12">
    <name type="scientific">Haemophilus parahaemolyticus</name>
    <dbReference type="NCBI Taxonomy" id="735"/>
    <lineage>
        <taxon>Bacteria</taxon>
        <taxon>Pseudomonadati</taxon>
        <taxon>Pseudomonadota</taxon>
        <taxon>Gammaproteobacteria</taxon>
        <taxon>Pasteurellales</taxon>
        <taxon>Pasteurellaceae</taxon>
        <taxon>Haemophilus</taxon>
    </lineage>
</organism>
<dbReference type="InterPro" id="IPR002828">
    <property type="entry name" value="SurE-like_Pase/nucleotidase"/>
</dbReference>
<evidence type="ECO:0000256" key="3">
    <source>
        <dbReference type="ARBA" id="ARBA00004496"/>
    </source>
</evidence>
<dbReference type="Gene3D" id="3.40.1210.10">
    <property type="entry name" value="Survival protein SurE-like phosphatase/nucleotidase"/>
    <property type="match status" value="1"/>
</dbReference>